<organism evidence="9">
    <name type="scientific">Tetraodon nigroviridis</name>
    <name type="common">Spotted green pufferfish</name>
    <name type="synonym">Chelonodon nigroviridis</name>
    <dbReference type="NCBI Taxonomy" id="99883"/>
    <lineage>
        <taxon>Eukaryota</taxon>
        <taxon>Metazoa</taxon>
        <taxon>Chordata</taxon>
        <taxon>Craniata</taxon>
        <taxon>Vertebrata</taxon>
        <taxon>Euteleostomi</taxon>
        <taxon>Actinopterygii</taxon>
        <taxon>Neopterygii</taxon>
        <taxon>Teleostei</taxon>
        <taxon>Neoteleostei</taxon>
        <taxon>Acanthomorphata</taxon>
        <taxon>Eupercaria</taxon>
        <taxon>Tetraodontiformes</taxon>
        <taxon>Tetradontoidea</taxon>
        <taxon>Tetraodontidae</taxon>
        <taxon>Tetraodon</taxon>
    </lineage>
</organism>
<dbReference type="PROSITE" id="PS51515">
    <property type="entry name" value="BIN3_SAM"/>
    <property type="match status" value="1"/>
</dbReference>
<dbReference type="InterPro" id="IPR029063">
    <property type="entry name" value="SAM-dependent_MTases_sf"/>
</dbReference>
<feature type="region of interest" description="Disordered" evidence="7">
    <location>
        <begin position="60"/>
        <end position="126"/>
    </location>
</feature>
<dbReference type="PANTHER" id="PTHR12315">
    <property type="entry name" value="BICOID-INTERACTING PROTEIN RELATED"/>
    <property type="match status" value="1"/>
</dbReference>
<dbReference type="EC" id="2.1.1.-" evidence="6"/>
<feature type="non-terminal residue" evidence="9">
    <location>
        <position position="602"/>
    </location>
</feature>
<feature type="region of interest" description="Disordered" evidence="7">
    <location>
        <begin position="1"/>
        <end position="30"/>
    </location>
</feature>
<dbReference type="SUPFAM" id="SSF53335">
    <property type="entry name" value="S-adenosyl-L-methionine-dependent methyltransferases"/>
    <property type="match status" value="1"/>
</dbReference>
<dbReference type="InterPro" id="IPR039772">
    <property type="entry name" value="Bin3-like"/>
</dbReference>
<reference evidence="9" key="2">
    <citation type="submission" date="2004-02" db="EMBL/GenBank/DDBJ databases">
        <authorList>
            <consortium name="Genoscope"/>
            <consortium name="Whitehead Institute Centre for Genome Research"/>
        </authorList>
    </citation>
    <scope>NUCLEOTIDE SEQUENCE</scope>
</reference>
<reference evidence="9" key="1">
    <citation type="journal article" date="2004" name="Nature">
        <title>Genome duplication in the teleost fish Tetraodon nigroviridis reveals the early vertebrate proto-karyotype.</title>
        <authorList>
            <person name="Jaillon O."/>
            <person name="Aury J.-M."/>
            <person name="Brunet F."/>
            <person name="Petit J.-L."/>
            <person name="Stange-Thomann N."/>
            <person name="Mauceli E."/>
            <person name="Bouneau L."/>
            <person name="Fischer C."/>
            <person name="Ozouf-Costaz C."/>
            <person name="Bernot A."/>
            <person name="Nicaud S."/>
            <person name="Jaffe D."/>
            <person name="Fisher S."/>
            <person name="Lutfalla G."/>
            <person name="Dossat C."/>
            <person name="Segurens B."/>
            <person name="Dasilva C."/>
            <person name="Salanoubat M."/>
            <person name="Levy M."/>
            <person name="Boudet N."/>
            <person name="Castellano S."/>
            <person name="Anthouard V."/>
            <person name="Jubin C."/>
            <person name="Castelli V."/>
            <person name="Katinka M."/>
            <person name="Vacherie B."/>
            <person name="Biemont C."/>
            <person name="Skalli Z."/>
            <person name="Cattolico L."/>
            <person name="Poulain J."/>
            <person name="De Berardinis V."/>
            <person name="Cruaud C."/>
            <person name="Duprat S."/>
            <person name="Brottier P."/>
            <person name="Coutanceau J.-P."/>
            <person name="Gouzy J."/>
            <person name="Parra G."/>
            <person name="Lardier G."/>
            <person name="Chapple C."/>
            <person name="McKernan K.J."/>
            <person name="McEwan P."/>
            <person name="Bosak S."/>
            <person name="Kellis M."/>
            <person name="Volff J.-N."/>
            <person name="Guigo R."/>
            <person name="Zody M.C."/>
            <person name="Mesirov J."/>
            <person name="Lindblad-Toh K."/>
            <person name="Birren B."/>
            <person name="Nusbaum C."/>
            <person name="Kahn D."/>
            <person name="Robinson-Rechavi M."/>
            <person name="Laudet V."/>
            <person name="Schachter V."/>
            <person name="Quetier F."/>
            <person name="Saurin W."/>
            <person name="Scarpelli C."/>
            <person name="Wincker P."/>
            <person name="Lander E.S."/>
            <person name="Weissenbach J."/>
            <person name="Roest Crollius H."/>
        </authorList>
    </citation>
    <scope>NUCLEOTIDE SEQUENCE [LARGE SCALE GENOMIC DNA]</scope>
</reference>
<dbReference type="CDD" id="cd02440">
    <property type="entry name" value="AdoMet_MTases"/>
    <property type="match status" value="1"/>
</dbReference>
<feature type="compositionally biased region" description="Polar residues" evidence="7">
    <location>
        <begin position="15"/>
        <end position="30"/>
    </location>
</feature>
<evidence type="ECO:0000256" key="4">
    <source>
        <dbReference type="ARBA" id="ARBA00022691"/>
    </source>
</evidence>
<feature type="domain" description="Bin3-type SAM" evidence="8">
    <location>
        <begin position="325"/>
        <end position="602"/>
    </location>
</feature>
<protein>
    <recommendedName>
        <fullName evidence="6">RNA methyltransferase</fullName>
        <ecNumber evidence="6">2.1.1.-</ecNumber>
    </recommendedName>
</protein>
<sequence length="602" mass="67169">MSVDEESVKAGAAQACSTSLQLSEGAGSYSTVSVTVEATDAAPAFAASCPVLPTAASPKRRTAALADSDAGQQKPKGNENNLSRRNTLHHSKQQQQTKLAKRRNTANSSFKHPSSGKRRRRANSESDSVLPTNFLLGGNIFDPLNLNSLMDEEVNRALNAETPKSSPLPARSRDPVEILIPRDITDPLNLKSGIADSNFLTCPKSPTVSPVPWGIQMSTRLKSRASAGHPNRRKRRRNSGKTEPPVSHSTPVAKSRPGDRRDTPVGSRHSQSFHTPRSGPRSGSGARHHHHHQQQQQPHNQAKKKFQYGNYNKYYGYRNPSKSEDPRVHFLRREWFEGKDVLDLGCNLGHLTLYIAKMHRPARILGLDIDGALVHAARKNIRHYLSELQAQEARHTAEEREQDDGPPAATDVSESCSFPVSLQISRGPIAAPPLTEASTVRPGEFPSNVSFIKANYVLDNDNLLLTQRQEYDVILCLSVTKWVHLNWGDNGLKRLFKRAYRHLRSGGLFILEPQPWESYVRRKKLTVGDEIHLSFHELGRSLQISTLLLQDIISKNFHSIRLKPDQFSSYLTTEVGFTSFEYLGAPKCPNKGFQRPIFLFHK</sequence>
<dbReference type="GO" id="GO:0008173">
    <property type="term" value="F:RNA methyltransferase activity"/>
    <property type="evidence" value="ECO:0007669"/>
    <property type="project" value="UniProtKB-UniRule"/>
</dbReference>
<dbReference type="Pfam" id="PF06859">
    <property type="entry name" value="Bin3"/>
    <property type="match status" value="1"/>
</dbReference>
<accession>Q4SFJ1</accession>
<evidence type="ECO:0000256" key="5">
    <source>
        <dbReference type="PROSITE-ProRule" id="PRU00848"/>
    </source>
</evidence>
<feature type="region of interest" description="Disordered" evidence="7">
    <location>
        <begin position="392"/>
        <end position="413"/>
    </location>
</feature>
<dbReference type="GO" id="GO:0032259">
    <property type="term" value="P:methylation"/>
    <property type="evidence" value="ECO:0007669"/>
    <property type="project" value="UniProtKB-KW"/>
</dbReference>
<dbReference type="OrthoDB" id="10017101at2759"/>
<gene>
    <name evidence="9" type="ORF">GSTENG00019070001</name>
</gene>
<feature type="compositionally biased region" description="Basic residues" evidence="7">
    <location>
        <begin position="230"/>
        <end position="239"/>
    </location>
</feature>
<evidence type="ECO:0000256" key="3">
    <source>
        <dbReference type="ARBA" id="ARBA00022679"/>
    </source>
</evidence>
<name>Q4SFJ1_TETNG</name>
<evidence type="ECO:0000256" key="2">
    <source>
        <dbReference type="ARBA" id="ARBA00022603"/>
    </source>
</evidence>
<dbReference type="GO" id="GO:0008171">
    <property type="term" value="F:O-methyltransferase activity"/>
    <property type="evidence" value="ECO:0007669"/>
    <property type="project" value="UniProtKB-UniRule"/>
</dbReference>
<dbReference type="PANTHER" id="PTHR12315:SF0">
    <property type="entry name" value="7SK SNRNA METHYLPHOSPHATE CAPPING ENZYME"/>
    <property type="match status" value="1"/>
</dbReference>
<evidence type="ECO:0000256" key="7">
    <source>
        <dbReference type="SAM" id="MobiDB-lite"/>
    </source>
</evidence>
<proteinExistence type="inferred from homology"/>
<dbReference type="InterPro" id="IPR010675">
    <property type="entry name" value="Bin3_C"/>
</dbReference>
<dbReference type="AlphaFoldDB" id="Q4SFJ1"/>
<evidence type="ECO:0000259" key="8">
    <source>
        <dbReference type="PROSITE" id="PS51515"/>
    </source>
</evidence>
<keyword evidence="4 5" id="KW-0949">S-adenosyl-L-methionine</keyword>
<dbReference type="InterPro" id="IPR024160">
    <property type="entry name" value="BIN3_SAM-bd_dom"/>
</dbReference>
<dbReference type="KEGG" id="tng:GSTEN00019070G001"/>
<dbReference type="Gene3D" id="3.40.50.150">
    <property type="entry name" value="Vaccinia Virus protein VP39"/>
    <property type="match status" value="1"/>
</dbReference>
<evidence type="ECO:0000256" key="1">
    <source>
        <dbReference type="ARBA" id="ARBA00008361"/>
    </source>
</evidence>
<keyword evidence="3 6" id="KW-0808">Transferase</keyword>
<dbReference type="GO" id="GO:0040031">
    <property type="term" value="P:snRNA modification"/>
    <property type="evidence" value="ECO:0007669"/>
    <property type="project" value="TreeGrafter"/>
</dbReference>
<feature type="region of interest" description="Disordered" evidence="7">
    <location>
        <begin position="221"/>
        <end position="303"/>
    </location>
</feature>
<keyword evidence="2 6" id="KW-0489">Methyltransferase</keyword>
<comment type="similarity">
    <text evidence="1 6">Belongs to the methyltransferase superfamily.</text>
</comment>
<dbReference type="GO" id="GO:0017069">
    <property type="term" value="F:snRNA binding"/>
    <property type="evidence" value="ECO:0007669"/>
    <property type="project" value="TreeGrafter"/>
</dbReference>
<evidence type="ECO:0000313" key="9">
    <source>
        <dbReference type="EMBL" id="CAG00591.1"/>
    </source>
</evidence>
<evidence type="ECO:0000256" key="6">
    <source>
        <dbReference type="RuleBase" id="RU367087"/>
    </source>
</evidence>
<dbReference type="EMBL" id="CAAE01014601">
    <property type="protein sequence ID" value="CAG00591.1"/>
    <property type="molecule type" value="Genomic_DNA"/>
</dbReference>